<dbReference type="OrthoDB" id="9803687at2"/>
<name>A0A1Z5J451_9LACO</name>
<accession>A0A1Z5J451</accession>
<feature type="binding site" evidence="7">
    <location>
        <position position="288"/>
    </location>
    <ligand>
        <name>Zn(2+)</name>
        <dbReference type="ChEBI" id="CHEBI:29105"/>
    </ligand>
</feature>
<evidence type="ECO:0000313" key="9">
    <source>
        <dbReference type="EMBL" id="GAX08679.1"/>
    </source>
</evidence>
<dbReference type="AlphaFoldDB" id="A0A1Z5J451"/>
<feature type="binding site" evidence="7">
    <location>
        <position position="289"/>
    </location>
    <ligand>
        <name>Zn(2+)</name>
        <dbReference type="ChEBI" id="CHEBI:29105"/>
    </ligand>
</feature>
<organism evidence="9 10">
    <name type="scientific">Secundilactobacillus silagincola</name>
    <dbReference type="NCBI Taxonomy" id="1714681"/>
    <lineage>
        <taxon>Bacteria</taxon>
        <taxon>Bacillati</taxon>
        <taxon>Bacillota</taxon>
        <taxon>Bacilli</taxon>
        <taxon>Lactobacillales</taxon>
        <taxon>Lactobacillaceae</taxon>
        <taxon>Secundilactobacillus</taxon>
    </lineage>
</organism>
<feature type="domain" description="Hcy-binding" evidence="8">
    <location>
        <begin position="1"/>
        <end position="303"/>
    </location>
</feature>
<keyword evidence="1 7" id="KW-0489">Methyltransferase</keyword>
<evidence type="ECO:0000256" key="5">
    <source>
        <dbReference type="ARBA" id="ARBA00076752"/>
    </source>
</evidence>
<dbReference type="NCBIfam" id="NF007020">
    <property type="entry name" value="PRK09485.1"/>
    <property type="match status" value="1"/>
</dbReference>
<evidence type="ECO:0000256" key="6">
    <source>
        <dbReference type="PIRSR" id="PIRSR037505-2"/>
    </source>
</evidence>
<dbReference type="GO" id="GO:0033528">
    <property type="term" value="P:S-methylmethionine cycle"/>
    <property type="evidence" value="ECO:0007669"/>
    <property type="project" value="TreeGrafter"/>
</dbReference>
<dbReference type="InterPro" id="IPR036589">
    <property type="entry name" value="HCY_dom_sf"/>
</dbReference>
<dbReference type="InterPro" id="IPR017226">
    <property type="entry name" value="BHMT-like"/>
</dbReference>
<sequence length="306" mass="33268">MSRINFDQPLVIDGAMATELEKRGVETNNALWSAMALIHNPDAVVAVHKSYFEAGANVAITDSYQANLPAFEAAGLSVTESRRLISESVRLAQRARDEYRKEEGSKRPLLIAGSVGPYGAYLADGSEYTGNYQLTKQQYQDFHRERMQILAAAGADLFAFETQPNFEETQALVDLLENEFPEMSAWVSFSVNQKGQLCDGTSLSQAVAYFESHPQVAAIGINCTAMTNIEKLVKKVAGATNKPIIVYPNNGDVYDPVTKTWQTVPDAPAFSDLVPKWRAAGASLIGGCCRTTPADISQIASTMASN</sequence>
<dbReference type="Gene3D" id="3.20.20.330">
    <property type="entry name" value="Homocysteine-binding-like domain"/>
    <property type="match status" value="1"/>
</dbReference>
<feature type="binding site" evidence="6 7">
    <location>
        <position position="223"/>
    </location>
    <ligand>
        <name>Zn(2+)</name>
        <dbReference type="ChEBI" id="CHEBI:29105"/>
    </ligand>
</feature>
<comment type="caution">
    <text evidence="9">The sequence shown here is derived from an EMBL/GenBank/DDBJ whole genome shotgun (WGS) entry which is preliminary data.</text>
</comment>
<keyword evidence="2 7" id="KW-0808">Transferase</keyword>
<gene>
    <name evidence="9" type="ORF">IWT5_01839</name>
</gene>
<dbReference type="InterPro" id="IPR051486">
    <property type="entry name" value="Hcy_S-methyltransferase"/>
</dbReference>
<keyword evidence="10" id="KW-1185">Reference proteome</keyword>
<evidence type="ECO:0000256" key="2">
    <source>
        <dbReference type="ARBA" id="ARBA00022679"/>
    </source>
</evidence>
<dbReference type="PROSITE" id="PS50970">
    <property type="entry name" value="HCY"/>
    <property type="match status" value="1"/>
</dbReference>
<dbReference type="PANTHER" id="PTHR46015:SF1">
    <property type="entry name" value="HOMOCYSTEINE S-METHYLTRANSFERASE-LIKE ISOFORM 1"/>
    <property type="match status" value="1"/>
</dbReference>
<protein>
    <recommendedName>
        <fullName evidence="5">S-methylmethionine:homocysteine methyltransferase</fullName>
    </recommendedName>
</protein>
<evidence type="ECO:0000256" key="1">
    <source>
        <dbReference type="ARBA" id="ARBA00022603"/>
    </source>
</evidence>
<evidence type="ECO:0000256" key="3">
    <source>
        <dbReference type="ARBA" id="ARBA00022723"/>
    </source>
</evidence>
<dbReference type="GO" id="GO:0009086">
    <property type="term" value="P:methionine biosynthetic process"/>
    <property type="evidence" value="ECO:0007669"/>
    <property type="project" value="InterPro"/>
</dbReference>
<dbReference type="SUPFAM" id="SSF82282">
    <property type="entry name" value="Homocysteine S-methyltransferase"/>
    <property type="match status" value="1"/>
</dbReference>
<dbReference type="Proteomes" id="UP000223370">
    <property type="component" value="Unassembled WGS sequence"/>
</dbReference>
<dbReference type="GO" id="GO:0008270">
    <property type="term" value="F:zinc ion binding"/>
    <property type="evidence" value="ECO:0007669"/>
    <property type="project" value="InterPro"/>
</dbReference>
<proteinExistence type="predicted"/>
<evidence type="ECO:0000256" key="7">
    <source>
        <dbReference type="PROSITE-ProRule" id="PRU00333"/>
    </source>
</evidence>
<dbReference type="PIRSF" id="PIRSF037505">
    <property type="entry name" value="Betaine_HMT"/>
    <property type="match status" value="1"/>
</dbReference>
<reference evidence="9 10" key="1">
    <citation type="submission" date="2015-11" db="EMBL/GenBank/DDBJ databases">
        <title>Draft genome sequences of new species of the genus Lactobacillus isolated from orchardgrass silage.</title>
        <authorList>
            <person name="Tohno M."/>
            <person name="Tanizawa Y."/>
            <person name="Arita M."/>
        </authorList>
    </citation>
    <scope>NUCLEOTIDE SEQUENCE [LARGE SCALE GENOMIC DNA]</scope>
    <source>
        <strain evidence="9 10">IWT5</strain>
    </source>
</reference>
<evidence type="ECO:0000256" key="4">
    <source>
        <dbReference type="ARBA" id="ARBA00022833"/>
    </source>
</evidence>
<dbReference type="Pfam" id="PF02574">
    <property type="entry name" value="S-methyl_trans"/>
    <property type="match status" value="1"/>
</dbReference>
<keyword evidence="3 6" id="KW-0479">Metal-binding</keyword>
<comment type="cofactor">
    <cofactor evidence="6">
        <name>Zn(2+)</name>
        <dbReference type="ChEBI" id="CHEBI:29105"/>
    </cofactor>
    <text evidence="6">Binds 1 zinc ion per subunit.</text>
</comment>
<dbReference type="EMBL" id="BCMJ01000007">
    <property type="protein sequence ID" value="GAX08679.1"/>
    <property type="molecule type" value="Genomic_DNA"/>
</dbReference>
<dbReference type="GO" id="GO:0032259">
    <property type="term" value="P:methylation"/>
    <property type="evidence" value="ECO:0007669"/>
    <property type="project" value="UniProtKB-KW"/>
</dbReference>
<keyword evidence="4 6" id="KW-0862">Zinc</keyword>
<evidence type="ECO:0000259" key="8">
    <source>
        <dbReference type="PROSITE" id="PS50970"/>
    </source>
</evidence>
<dbReference type="InterPro" id="IPR003726">
    <property type="entry name" value="HCY_dom"/>
</dbReference>
<dbReference type="FunFam" id="3.20.20.330:FF:000002">
    <property type="entry name" value="Homocysteine S-methyltransferase"/>
    <property type="match status" value="1"/>
</dbReference>
<dbReference type="PANTHER" id="PTHR46015">
    <property type="entry name" value="ZGC:172121"/>
    <property type="match status" value="1"/>
</dbReference>
<dbReference type="RefSeq" id="WP_098825611.1">
    <property type="nucleotide sequence ID" value="NZ_BCMJ01000007.1"/>
</dbReference>
<evidence type="ECO:0000313" key="10">
    <source>
        <dbReference type="Proteomes" id="UP000223370"/>
    </source>
</evidence>
<dbReference type="GO" id="GO:0008898">
    <property type="term" value="F:S-adenosylmethionine-homocysteine S-methyltransferase activity"/>
    <property type="evidence" value="ECO:0007669"/>
    <property type="project" value="TreeGrafter"/>
</dbReference>